<evidence type="ECO:0008006" key="3">
    <source>
        <dbReference type="Google" id="ProtNLM"/>
    </source>
</evidence>
<dbReference type="EMBL" id="BKCJ010206477">
    <property type="protein sequence ID" value="GEY75387.1"/>
    <property type="molecule type" value="Genomic_DNA"/>
</dbReference>
<accession>A0A699HVM1</accession>
<feature type="region of interest" description="Disordered" evidence="1">
    <location>
        <begin position="101"/>
        <end position="142"/>
    </location>
</feature>
<proteinExistence type="predicted"/>
<reference evidence="2" key="1">
    <citation type="journal article" date="2019" name="Sci. Rep.">
        <title>Draft genome of Tanacetum cinerariifolium, the natural source of mosquito coil.</title>
        <authorList>
            <person name="Yamashiro T."/>
            <person name="Shiraishi A."/>
            <person name="Satake H."/>
            <person name="Nakayama K."/>
        </authorList>
    </citation>
    <scope>NUCLEOTIDE SEQUENCE</scope>
</reference>
<name>A0A699HVM1_TANCI</name>
<protein>
    <recommendedName>
        <fullName evidence="3">Zinc finger, CCHC-type</fullName>
    </recommendedName>
</protein>
<dbReference type="AlphaFoldDB" id="A0A699HVM1"/>
<comment type="caution">
    <text evidence="2">The sequence shown here is derived from an EMBL/GenBank/DDBJ whole genome shotgun (WGS) entry which is preliminary data.</text>
</comment>
<gene>
    <name evidence="2" type="ORF">Tci_447361</name>
</gene>
<sequence>MLEREKLSGSNFNDWFCQLRIVLRDEKKLNVLEQPMTLAPTVGAPNNELEDWNAQCDRHNVVSCLMLSSMSHELQRKFENYASYDMLQELKSMFEKQARVERIQKPSKKLQAAKGKGKGKGNGKSKLAYAPKPRNPSPVKKKHEAKDAACHHYKEVALESATRILNMVPTKKVDKTPYELWSKMIRQALDHLCLNVEVEEHSLGDLDKPTNYTAALSYPESIKWLDDMSAKMAFG</sequence>
<evidence type="ECO:0000313" key="2">
    <source>
        <dbReference type="EMBL" id="GEY75387.1"/>
    </source>
</evidence>
<evidence type="ECO:0000256" key="1">
    <source>
        <dbReference type="SAM" id="MobiDB-lite"/>
    </source>
</evidence>
<organism evidence="2">
    <name type="scientific">Tanacetum cinerariifolium</name>
    <name type="common">Dalmatian daisy</name>
    <name type="synonym">Chrysanthemum cinerariifolium</name>
    <dbReference type="NCBI Taxonomy" id="118510"/>
    <lineage>
        <taxon>Eukaryota</taxon>
        <taxon>Viridiplantae</taxon>
        <taxon>Streptophyta</taxon>
        <taxon>Embryophyta</taxon>
        <taxon>Tracheophyta</taxon>
        <taxon>Spermatophyta</taxon>
        <taxon>Magnoliopsida</taxon>
        <taxon>eudicotyledons</taxon>
        <taxon>Gunneridae</taxon>
        <taxon>Pentapetalae</taxon>
        <taxon>asterids</taxon>
        <taxon>campanulids</taxon>
        <taxon>Asterales</taxon>
        <taxon>Asteraceae</taxon>
        <taxon>Asteroideae</taxon>
        <taxon>Anthemideae</taxon>
        <taxon>Anthemidinae</taxon>
        <taxon>Tanacetum</taxon>
    </lineage>
</organism>